<sequence length="924" mass="103517">MAKKFTDALVEYVQKNKNDAVWRGEETLWTHIDSIFDTLRANINADDKSIDIMCTYIYPGDGKEFCISECHKIMNILYFMNGYSYTNRQWIAREHNNSEMEDVEHYIRCWAGGIALGQLYDRDSAYSHMVQRAAGHLEIENRTNKDQFKYGKCRNYSYAEIVTGLKFIAATMKNRMEDWEDGGLGARGTLKEVATCKSQGPRGMSAWAKNHGIIKALNDNSAEDIQKIITESNNDTREELDNIFKGIDATTNNSKLNTAVQHDIETIGTKPPKPRNTTAAATDLVTAAIACDRDMWDKIKTVLYSFIDHMERIEEHVQLYGANCFNAGWEPYQGSHNAGQSVANVIRCAIMTGALLFMANGNHIGPRINGGTALSKDEESELKCMVINVFEELLKEMECGKRSTRGLMYARYTMKKMEDLLGKENPLTKGTCDYGQYNTKYAKEGFKLSVIRSGLIGNTHVIQRMRTPGNPAVCNKPWAEYRAKWTKGNDEDDDTWNQRVLLKAMKEEKIIEAVKGVVQEIKEEVKRVDDMLKAGHQTVQPAAATPASEPKPVAATLASPPSSGSGTTSTTTTSSGGGGGKAGYGAAEGGEKGKKAGTDDDCDWKSIEDENRREIVVMPPHGTDELKKTKSVLDEFMNYMDQDNWEMDAMGANCHNTGWDDVDKKLRRDQTVADVMRCRLMSGALFFANGGNRSDINAQGKTGVIDDLEERLKCDMYCGDKKGFKRGIEYAWKTMNEMNSSKYGGTTTMTGPVFEGRCTMCGYNIPGGPFRIRNGDMVTWFLQEGQIMNKIGVIQGKAHCNTLWTDYTQRMGITLGDVQIEDKITEVKETEKTIRNKTKEAFENIKELVEQKIKEEEKTGKHTEHTKNKNTNIRPNTTTPAHEYEDTLATDTTAHGCRHNNTHTRWNSASCSLPQFAAPTSVER</sequence>
<evidence type="ECO:0000313" key="4">
    <source>
        <dbReference type="Proteomes" id="UP000054561"/>
    </source>
</evidence>
<evidence type="ECO:0000256" key="1">
    <source>
        <dbReference type="SAM" id="MobiDB-lite"/>
    </source>
</evidence>
<reference evidence="3 4" key="1">
    <citation type="submission" date="2014-03" db="EMBL/GenBank/DDBJ databases">
        <title>The Genome Sequence of Plasmodium fragile nilgiri.</title>
        <authorList>
            <consortium name="The Broad Institute Genomics Platform"/>
            <consortium name="The Broad Institute Genome Sequencing Center for Infectious Disease"/>
            <person name="Neafsey D."/>
            <person name="Duraisingh M."/>
            <person name="Young S.K."/>
            <person name="Zeng Q."/>
            <person name="Gargeya S."/>
            <person name="Abouelleil A."/>
            <person name="Alvarado L."/>
            <person name="Chapman S.B."/>
            <person name="Gainer-Dewar J."/>
            <person name="Goldberg J."/>
            <person name="Griggs A."/>
            <person name="Gujja S."/>
            <person name="Hansen M."/>
            <person name="Howarth C."/>
            <person name="Imamovic A."/>
            <person name="Larimer J."/>
            <person name="Pearson M."/>
            <person name="Poon T.W."/>
            <person name="Priest M."/>
            <person name="Roberts A."/>
            <person name="Saif S."/>
            <person name="Shea T."/>
            <person name="Sykes S."/>
            <person name="Wortman J."/>
            <person name="Nusbaum C."/>
            <person name="Birren B."/>
        </authorList>
    </citation>
    <scope>NUCLEOTIDE SEQUENCE [LARGE SCALE GENOMIC DNA]</scope>
    <source>
        <strain evidence="4">nilgiri</strain>
    </source>
</reference>
<feature type="compositionally biased region" description="Basic and acidic residues" evidence="1">
    <location>
        <begin position="589"/>
        <end position="604"/>
    </location>
</feature>
<feature type="region of interest" description="Disordered" evidence="1">
    <location>
        <begin position="539"/>
        <end position="604"/>
    </location>
</feature>
<protein>
    <recommendedName>
        <fullName evidence="2">Schizont-infected cell agglutination extracellular alpha domain-containing protein</fullName>
    </recommendedName>
</protein>
<proteinExistence type="predicted"/>
<dbReference type="EMBL" id="KQ030392">
    <property type="protein sequence ID" value="KJP85617.1"/>
    <property type="molecule type" value="Genomic_DNA"/>
</dbReference>
<dbReference type="AlphaFoldDB" id="A0A0D9QFP4"/>
<accession>A0A0D9QFP4</accession>
<dbReference type="Proteomes" id="UP000054561">
    <property type="component" value="Unassembled WGS sequence"/>
</dbReference>
<feature type="compositionally biased region" description="Gly residues" evidence="1">
    <location>
        <begin position="575"/>
        <end position="588"/>
    </location>
</feature>
<dbReference type="Pfam" id="PF12887">
    <property type="entry name" value="SICA_alpha"/>
    <property type="match status" value="1"/>
</dbReference>
<dbReference type="VEuPathDB" id="PlasmoDB:AK88_04730"/>
<feature type="region of interest" description="Disordered" evidence="1">
    <location>
        <begin position="854"/>
        <end position="881"/>
    </location>
</feature>
<feature type="domain" description="Schizont-infected cell agglutination extracellular alpha" evidence="2">
    <location>
        <begin position="25"/>
        <end position="173"/>
    </location>
</feature>
<keyword evidence="4" id="KW-1185">Reference proteome</keyword>
<evidence type="ECO:0000313" key="3">
    <source>
        <dbReference type="EMBL" id="KJP85617.1"/>
    </source>
</evidence>
<evidence type="ECO:0000259" key="2">
    <source>
        <dbReference type="Pfam" id="PF12887"/>
    </source>
</evidence>
<dbReference type="GeneID" id="24270044"/>
<dbReference type="InterPro" id="IPR024290">
    <property type="entry name" value="SICA_extracell_a"/>
</dbReference>
<feature type="compositionally biased region" description="Basic and acidic residues" evidence="1">
    <location>
        <begin position="854"/>
        <end position="867"/>
    </location>
</feature>
<feature type="compositionally biased region" description="Low complexity" evidence="1">
    <location>
        <begin position="554"/>
        <end position="574"/>
    </location>
</feature>
<dbReference type="RefSeq" id="XP_012337761.1">
    <property type="nucleotide sequence ID" value="XM_012482338.1"/>
</dbReference>
<gene>
    <name evidence="3" type="ORF">AK88_04730</name>
</gene>
<name>A0A0D9QFP4_PLAFR</name>
<organism evidence="3 4">
    <name type="scientific">Plasmodium fragile</name>
    <dbReference type="NCBI Taxonomy" id="5857"/>
    <lineage>
        <taxon>Eukaryota</taxon>
        <taxon>Sar</taxon>
        <taxon>Alveolata</taxon>
        <taxon>Apicomplexa</taxon>
        <taxon>Aconoidasida</taxon>
        <taxon>Haemosporida</taxon>
        <taxon>Plasmodiidae</taxon>
        <taxon>Plasmodium</taxon>
        <taxon>Plasmodium (Plasmodium)</taxon>
    </lineage>
</organism>